<dbReference type="EMBL" id="CP030239">
    <property type="protein sequence ID" value="AWX94526.1"/>
    <property type="molecule type" value="Genomic_DNA"/>
</dbReference>
<dbReference type="PANTHER" id="PTHR43820">
    <property type="entry name" value="HIGH-AFFINITY BRANCHED-CHAIN AMINO ACID TRANSPORT ATP-BINDING PROTEIN LIVF"/>
    <property type="match status" value="1"/>
</dbReference>
<feature type="domain" description="ABC transporter" evidence="4">
    <location>
        <begin position="18"/>
        <end position="68"/>
    </location>
</feature>
<evidence type="ECO:0000256" key="2">
    <source>
        <dbReference type="ARBA" id="ARBA00022448"/>
    </source>
</evidence>
<dbReference type="PANTHER" id="PTHR43820:SF4">
    <property type="entry name" value="HIGH-AFFINITY BRANCHED-CHAIN AMINO ACID TRANSPORT ATP-BINDING PROTEIN LIVF"/>
    <property type="match status" value="1"/>
</dbReference>
<gene>
    <name evidence="5" type="ORF">DPM13_16130</name>
</gene>
<protein>
    <recommendedName>
        <fullName evidence="4">ABC transporter domain-containing protein</fullName>
    </recommendedName>
</protein>
<evidence type="ECO:0000259" key="4">
    <source>
        <dbReference type="Pfam" id="PF00005"/>
    </source>
</evidence>
<name>A0ABN5M943_9RHOB</name>
<sequence>MLEARDLAVGHGRKALIRGVDFQVPPGRVLCVLGPNGAGKTTLFRTLLAGLIPPVAGAVMLGGAPLEQWSRLCLAD</sequence>
<dbReference type="InterPro" id="IPR003439">
    <property type="entry name" value="ABC_transporter-like_ATP-bd"/>
</dbReference>
<evidence type="ECO:0000313" key="6">
    <source>
        <dbReference type="Proteomes" id="UP000249922"/>
    </source>
</evidence>
<keyword evidence="6" id="KW-1185">Reference proteome</keyword>
<comment type="similarity">
    <text evidence="1">Belongs to the ABC transporter superfamily.</text>
</comment>
<evidence type="ECO:0000256" key="3">
    <source>
        <dbReference type="ARBA" id="ARBA00022970"/>
    </source>
</evidence>
<proteinExistence type="inferred from homology"/>
<reference evidence="5 6" key="1">
    <citation type="submission" date="2018-06" db="EMBL/GenBank/DDBJ databases">
        <title>Complete genome sequence of Paracoccus mutanolyticus strain RSP-02 isolated from cellulosic waste.</title>
        <authorList>
            <person name="Amrutha R.N."/>
            <person name="Shrivastav A."/>
            <person name="Buddana S.K."/>
            <person name="Deshpande U."/>
            <person name="Prakasham R.S."/>
        </authorList>
    </citation>
    <scope>NUCLEOTIDE SEQUENCE [LARGE SCALE GENOMIC DNA]</scope>
    <source>
        <strain evidence="5 6">RSP-02</strain>
    </source>
</reference>
<keyword evidence="3" id="KW-0029">Amino-acid transport</keyword>
<dbReference type="Pfam" id="PF00005">
    <property type="entry name" value="ABC_tran"/>
    <property type="match status" value="1"/>
</dbReference>
<dbReference type="Proteomes" id="UP000249922">
    <property type="component" value="Chromosome"/>
</dbReference>
<organism evidence="5 6">
    <name type="scientific">Paracoccus mutanolyticus</name>
    <dbReference type="NCBI Taxonomy" id="1499308"/>
    <lineage>
        <taxon>Bacteria</taxon>
        <taxon>Pseudomonadati</taxon>
        <taxon>Pseudomonadota</taxon>
        <taxon>Alphaproteobacteria</taxon>
        <taxon>Rhodobacterales</taxon>
        <taxon>Paracoccaceae</taxon>
        <taxon>Paracoccus</taxon>
    </lineage>
</organism>
<keyword evidence="2" id="KW-0813">Transport</keyword>
<dbReference type="Gene3D" id="3.40.50.300">
    <property type="entry name" value="P-loop containing nucleotide triphosphate hydrolases"/>
    <property type="match status" value="1"/>
</dbReference>
<evidence type="ECO:0000313" key="5">
    <source>
        <dbReference type="EMBL" id="AWX94526.1"/>
    </source>
</evidence>
<dbReference type="InterPro" id="IPR052156">
    <property type="entry name" value="BCAA_Transport_ATP-bd_LivF"/>
</dbReference>
<evidence type="ECO:0000256" key="1">
    <source>
        <dbReference type="ARBA" id="ARBA00005417"/>
    </source>
</evidence>
<dbReference type="InterPro" id="IPR027417">
    <property type="entry name" value="P-loop_NTPase"/>
</dbReference>
<dbReference type="SUPFAM" id="SSF52540">
    <property type="entry name" value="P-loop containing nucleoside triphosphate hydrolases"/>
    <property type="match status" value="1"/>
</dbReference>
<accession>A0ABN5M943</accession>